<gene>
    <name evidence="3" type="ORF">MICPUCDRAFT_38598</name>
</gene>
<protein>
    <submittedName>
        <fullName evidence="3">Predicted protein</fullName>
    </submittedName>
</protein>
<keyword evidence="4" id="KW-1185">Reference proteome</keyword>
<keyword evidence="1" id="KW-0472">Membrane</keyword>
<dbReference type="Proteomes" id="UP000001876">
    <property type="component" value="Unassembled WGS sequence"/>
</dbReference>
<proteinExistence type="predicted"/>
<dbReference type="KEGG" id="mpp:MICPUCDRAFT_38598"/>
<organism evidence="4">
    <name type="scientific">Micromonas pusilla (strain CCMP1545)</name>
    <name type="common">Picoplanktonic green alga</name>
    <dbReference type="NCBI Taxonomy" id="564608"/>
    <lineage>
        <taxon>Eukaryota</taxon>
        <taxon>Viridiplantae</taxon>
        <taxon>Chlorophyta</taxon>
        <taxon>Mamiellophyceae</taxon>
        <taxon>Mamiellales</taxon>
        <taxon>Mamiellaceae</taxon>
        <taxon>Micromonas</taxon>
    </lineage>
</organism>
<accession>C1MNU0</accession>
<evidence type="ECO:0000313" key="3">
    <source>
        <dbReference type="EMBL" id="EEH58815.1"/>
    </source>
</evidence>
<feature type="transmembrane region" description="Helical" evidence="1">
    <location>
        <begin position="236"/>
        <end position="254"/>
    </location>
</feature>
<feature type="chain" id="PRO_5002910368" evidence="2">
    <location>
        <begin position="26"/>
        <end position="280"/>
    </location>
</feature>
<dbReference type="OrthoDB" id="414028at2759"/>
<keyword evidence="1" id="KW-0812">Transmembrane</keyword>
<reference evidence="3 4" key="1">
    <citation type="journal article" date="2009" name="Science">
        <title>Green evolution and dynamic adaptations revealed by genomes of the marine picoeukaryotes Micromonas.</title>
        <authorList>
            <person name="Worden A.Z."/>
            <person name="Lee J.H."/>
            <person name="Mock T."/>
            <person name="Rouze P."/>
            <person name="Simmons M.P."/>
            <person name="Aerts A.L."/>
            <person name="Allen A.E."/>
            <person name="Cuvelier M.L."/>
            <person name="Derelle E."/>
            <person name="Everett M.V."/>
            <person name="Foulon E."/>
            <person name="Grimwood J."/>
            <person name="Gundlach H."/>
            <person name="Henrissat B."/>
            <person name="Napoli C."/>
            <person name="McDonald S.M."/>
            <person name="Parker M.S."/>
            <person name="Rombauts S."/>
            <person name="Salamov A."/>
            <person name="Von Dassow P."/>
            <person name="Badger J.H."/>
            <person name="Coutinho P.M."/>
            <person name="Demir E."/>
            <person name="Dubchak I."/>
            <person name="Gentemann C."/>
            <person name="Eikrem W."/>
            <person name="Gready J.E."/>
            <person name="John U."/>
            <person name="Lanier W."/>
            <person name="Lindquist E.A."/>
            <person name="Lucas S."/>
            <person name="Mayer K.F."/>
            <person name="Moreau H."/>
            <person name="Not F."/>
            <person name="Otillar R."/>
            <person name="Panaud O."/>
            <person name="Pangilinan J."/>
            <person name="Paulsen I."/>
            <person name="Piegu B."/>
            <person name="Poliakov A."/>
            <person name="Robbens S."/>
            <person name="Schmutz J."/>
            <person name="Toulza E."/>
            <person name="Wyss T."/>
            <person name="Zelensky A."/>
            <person name="Zhou K."/>
            <person name="Armbrust E.V."/>
            <person name="Bhattacharya D."/>
            <person name="Goodenough U.W."/>
            <person name="Van de Peer Y."/>
            <person name="Grigoriev I.V."/>
        </authorList>
    </citation>
    <scope>NUCLEOTIDE SEQUENCE [LARGE SCALE GENOMIC DNA]</scope>
    <source>
        <strain evidence="3 4">CCMP1545</strain>
    </source>
</reference>
<keyword evidence="1" id="KW-1133">Transmembrane helix</keyword>
<keyword evidence="2" id="KW-0732">Signal</keyword>
<dbReference type="EMBL" id="GG663737">
    <property type="protein sequence ID" value="EEH58815.1"/>
    <property type="molecule type" value="Genomic_DNA"/>
</dbReference>
<evidence type="ECO:0000256" key="1">
    <source>
        <dbReference type="SAM" id="Phobius"/>
    </source>
</evidence>
<feature type="signal peptide" evidence="2">
    <location>
        <begin position="1"/>
        <end position="25"/>
    </location>
</feature>
<evidence type="ECO:0000256" key="2">
    <source>
        <dbReference type="SAM" id="SignalP"/>
    </source>
</evidence>
<name>C1MNU0_MICPC</name>
<evidence type="ECO:0000313" key="4">
    <source>
        <dbReference type="Proteomes" id="UP000001876"/>
    </source>
</evidence>
<dbReference type="AlphaFoldDB" id="C1MNU0"/>
<dbReference type="GeneID" id="9682609"/>
<sequence length="280" mass="29939">MARAKPPKPLDALAVFTLLLSHCLALQVAKDAQRLVEWRSLFSALPTILLATAIIRANRSPSSTGRLADLSHAGVLVLLVNGSQSNHVLLELATCVAVAIATWGKATSSGGADANALAVSSSRRAAVEDRLVRSCRAILFALYLSTGVAKLNDAWHDPKTSCCVGMFVAAASTLGVSASFSSPAVLRAMPYAATVFELSFPTLLWVASRYRDDAYVVPWLKVSYTPVVTRRKRAKIIMRCLCVAGAAFHVVIALPPPPMSAYPFRRVLLYTGSRTTASAR</sequence>
<dbReference type="RefSeq" id="XP_003057170.1">
    <property type="nucleotide sequence ID" value="XM_003057124.1"/>
</dbReference>